<dbReference type="InParanoid" id="S2J7T8"/>
<dbReference type="InterPro" id="IPR036875">
    <property type="entry name" value="Znf_CCHC_sf"/>
</dbReference>
<dbReference type="EMBL" id="KE123994">
    <property type="protein sequence ID" value="EPB86221.1"/>
    <property type="molecule type" value="Genomic_DNA"/>
</dbReference>
<dbReference type="Pfam" id="PF00098">
    <property type="entry name" value="zf-CCHC"/>
    <property type="match status" value="1"/>
</dbReference>
<keyword evidence="1" id="KW-0862">Zinc</keyword>
<dbReference type="InterPro" id="IPR001878">
    <property type="entry name" value="Znf_CCHC"/>
</dbReference>
<dbReference type="InterPro" id="IPR032567">
    <property type="entry name" value="RTL1-rel"/>
</dbReference>
<dbReference type="Pfam" id="PF03732">
    <property type="entry name" value="Retrotrans_gag"/>
    <property type="match status" value="1"/>
</dbReference>
<evidence type="ECO:0000256" key="1">
    <source>
        <dbReference type="PROSITE-ProRule" id="PRU00047"/>
    </source>
</evidence>
<dbReference type="Proteomes" id="UP000014254">
    <property type="component" value="Unassembled WGS sequence"/>
</dbReference>
<dbReference type="PANTHER" id="PTHR15503:SF22">
    <property type="entry name" value="TRANSPOSON TY3-I GAG POLYPROTEIN"/>
    <property type="match status" value="1"/>
</dbReference>
<evidence type="ECO:0000313" key="4">
    <source>
        <dbReference type="Proteomes" id="UP000014254"/>
    </source>
</evidence>
<dbReference type="VEuPathDB" id="FungiDB:HMPREF1544_07033"/>
<dbReference type="GO" id="GO:0008270">
    <property type="term" value="F:zinc ion binding"/>
    <property type="evidence" value="ECO:0007669"/>
    <property type="project" value="UniProtKB-KW"/>
</dbReference>
<dbReference type="SUPFAM" id="SSF57756">
    <property type="entry name" value="Retrovirus zinc finger-like domains"/>
    <property type="match status" value="1"/>
</dbReference>
<protein>
    <recommendedName>
        <fullName evidence="2">CCHC-type domain-containing protein</fullName>
    </recommendedName>
</protein>
<organism evidence="3 4">
    <name type="scientific">Mucor circinelloides f. circinelloides (strain 1006PhL)</name>
    <name type="common">Mucormycosis agent</name>
    <name type="synonym">Calyptromyces circinelloides</name>
    <dbReference type="NCBI Taxonomy" id="1220926"/>
    <lineage>
        <taxon>Eukaryota</taxon>
        <taxon>Fungi</taxon>
        <taxon>Fungi incertae sedis</taxon>
        <taxon>Mucoromycota</taxon>
        <taxon>Mucoromycotina</taxon>
        <taxon>Mucoromycetes</taxon>
        <taxon>Mucorales</taxon>
        <taxon>Mucorineae</taxon>
        <taxon>Mucoraceae</taxon>
        <taxon>Mucor</taxon>
    </lineage>
</organism>
<dbReference type="eggNOG" id="ENOG502RX6C">
    <property type="taxonomic scope" value="Eukaryota"/>
</dbReference>
<dbReference type="OrthoDB" id="2447685at2759"/>
<dbReference type="PROSITE" id="PS50158">
    <property type="entry name" value="ZF_CCHC"/>
    <property type="match status" value="1"/>
</dbReference>
<accession>S2J7T8</accession>
<evidence type="ECO:0000313" key="3">
    <source>
        <dbReference type="EMBL" id="EPB86221.1"/>
    </source>
</evidence>
<keyword evidence="4" id="KW-1185">Reference proteome</keyword>
<name>S2J7T8_MUCC1</name>
<dbReference type="Gene3D" id="4.10.60.10">
    <property type="entry name" value="Zinc finger, CCHC-type"/>
    <property type="match status" value="1"/>
</dbReference>
<proteinExistence type="predicted"/>
<keyword evidence="1" id="KW-0479">Metal-binding</keyword>
<dbReference type="InterPro" id="IPR005162">
    <property type="entry name" value="Retrotrans_gag_dom"/>
</dbReference>
<reference evidence="4" key="1">
    <citation type="submission" date="2013-05" db="EMBL/GenBank/DDBJ databases">
        <title>The Genome sequence of Mucor circinelloides f. circinelloides 1006PhL.</title>
        <authorList>
            <consortium name="The Broad Institute Genomics Platform"/>
            <person name="Cuomo C."/>
            <person name="Earl A."/>
            <person name="Findley K."/>
            <person name="Lee S.C."/>
            <person name="Walker B."/>
            <person name="Young S."/>
            <person name="Zeng Q."/>
            <person name="Gargeya S."/>
            <person name="Fitzgerald M."/>
            <person name="Haas B."/>
            <person name="Abouelleil A."/>
            <person name="Allen A.W."/>
            <person name="Alvarado L."/>
            <person name="Arachchi H.M."/>
            <person name="Berlin A.M."/>
            <person name="Chapman S.B."/>
            <person name="Gainer-Dewar J."/>
            <person name="Goldberg J."/>
            <person name="Griggs A."/>
            <person name="Gujja S."/>
            <person name="Hansen M."/>
            <person name="Howarth C."/>
            <person name="Imamovic A."/>
            <person name="Ireland A."/>
            <person name="Larimer J."/>
            <person name="McCowan C."/>
            <person name="Murphy C."/>
            <person name="Pearson M."/>
            <person name="Poon T.W."/>
            <person name="Priest M."/>
            <person name="Roberts A."/>
            <person name="Saif S."/>
            <person name="Shea T."/>
            <person name="Sisk P."/>
            <person name="Sykes S."/>
            <person name="Wortman J."/>
            <person name="Nusbaum C."/>
            <person name="Birren B."/>
        </authorList>
    </citation>
    <scope>NUCLEOTIDE SEQUENCE [LARGE SCALE GENOMIC DNA]</scope>
    <source>
        <strain evidence="4">1006PhL</strain>
    </source>
</reference>
<dbReference type="SMART" id="SM00343">
    <property type="entry name" value="ZnF_C2HC"/>
    <property type="match status" value="1"/>
</dbReference>
<keyword evidence="1" id="KW-0863">Zinc-finger</keyword>
<feature type="domain" description="CCHC-type" evidence="2">
    <location>
        <begin position="273"/>
        <end position="288"/>
    </location>
</feature>
<dbReference type="AlphaFoldDB" id="S2J7T8"/>
<gene>
    <name evidence="3" type="ORF">HMPREF1544_07033</name>
</gene>
<dbReference type="STRING" id="1220926.S2J7T8"/>
<dbReference type="GO" id="GO:0003676">
    <property type="term" value="F:nucleic acid binding"/>
    <property type="evidence" value="ECO:0007669"/>
    <property type="project" value="InterPro"/>
</dbReference>
<dbReference type="OMA" id="QTHTHEA"/>
<sequence length="374" mass="42412">MSLSEEQIHTLHEVISQFRVLQDALPGQLQDIRDHLHSLDQRIDAINHTVPTIQPQTNIKIRLPTTFDGRSSQCNTFFSQLSIYFAANPSCDTDERKIMLAISCVSGPVFTFLEPFIAQINKPVKPDILINYEVFKTQITAAFGDSDPIITAENHLRRVKQDDNQSVTIYATKFRMYAQVVQWNDAALISQFKVNLNSIIQNELARRGDIDTLDNLIAEAIEIDNKLVRGPNQRRLFTTDQPQQNNTAMDIDPKSFNNISKEERERRNQSRSCYYCGDTNHFKRDCPKITSGHRLNTFVLTAFTRRNNHSAFHSLPMVNIIKETATSIHAQIAHADNGPIFVPLVFGNMVPGEYKKVQALLDTGATHSVAMVNM</sequence>
<dbReference type="PANTHER" id="PTHR15503">
    <property type="entry name" value="LDOC1 RELATED"/>
    <property type="match status" value="1"/>
</dbReference>
<evidence type="ECO:0000259" key="2">
    <source>
        <dbReference type="PROSITE" id="PS50158"/>
    </source>
</evidence>